<dbReference type="AlphaFoldDB" id="A5BRE6"/>
<reference evidence="2" key="1">
    <citation type="journal article" date="2007" name="PLoS ONE">
        <title>The first genome sequence of an elite grapevine cultivar (Pinot noir Vitis vinifera L.): coping with a highly heterozygous genome.</title>
        <authorList>
            <person name="Velasco R."/>
            <person name="Zharkikh A."/>
            <person name="Troggio M."/>
            <person name="Cartwright D.A."/>
            <person name="Cestaro A."/>
            <person name="Pruss D."/>
            <person name="Pindo M."/>
            <person name="FitzGerald L.M."/>
            <person name="Vezzulli S."/>
            <person name="Reid J."/>
            <person name="Malacarne G."/>
            <person name="Iliev D."/>
            <person name="Coppola G."/>
            <person name="Wardell B."/>
            <person name="Micheletti D."/>
            <person name="Macalma T."/>
            <person name="Facci M."/>
            <person name="Mitchell J.T."/>
            <person name="Perazzolli M."/>
            <person name="Eldredge G."/>
            <person name="Gatto P."/>
            <person name="Oyzerski R."/>
            <person name="Moretto M."/>
            <person name="Gutin N."/>
            <person name="Stefanini M."/>
            <person name="Chen Y."/>
            <person name="Segala C."/>
            <person name="Davenport C."/>
            <person name="Dematte L."/>
            <person name="Mraz A."/>
            <person name="Battilana J."/>
            <person name="Stormo K."/>
            <person name="Costa F."/>
            <person name="Tao Q."/>
            <person name="Si-Ammour A."/>
            <person name="Harkins T."/>
            <person name="Lackey A."/>
            <person name="Perbost C."/>
            <person name="Taillon B."/>
            <person name="Stella A."/>
            <person name="Solovyev V."/>
            <person name="Fawcett J.A."/>
            <person name="Sterck L."/>
            <person name="Vandepoele K."/>
            <person name="Grando S.M."/>
            <person name="Toppo S."/>
            <person name="Moser C."/>
            <person name="Lanchbury J."/>
            <person name="Bogden R."/>
            <person name="Skolnick M."/>
            <person name="Sgaramella V."/>
            <person name="Bhatnagar S.K."/>
            <person name="Fontana P."/>
            <person name="Gutin A."/>
            <person name="Van de Peer Y."/>
            <person name="Salamini F."/>
            <person name="Viola R."/>
        </authorList>
    </citation>
    <scope>NUCLEOTIDE SEQUENCE</scope>
</reference>
<organism evidence="2">
    <name type="scientific">Vitis vinifera</name>
    <name type="common">Grape</name>
    <dbReference type="NCBI Taxonomy" id="29760"/>
    <lineage>
        <taxon>Eukaryota</taxon>
        <taxon>Viridiplantae</taxon>
        <taxon>Streptophyta</taxon>
        <taxon>Embryophyta</taxon>
        <taxon>Tracheophyta</taxon>
        <taxon>Spermatophyta</taxon>
        <taxon>Magnoliopsida</taxon>
        <taxon>eudicotyledons</taxon>
        <taxon>Gunneridae</taxon>
        <taxon>Pentapetalae</taxon>
        <taxon>rosids</taxon>
        <taxon>Vitales</taxon>
        <taxon>Vitaceae</taxon>
        <taxon>Viteae</taxon>
        <taxon>Vitis</taxon>
    </lineage>
</organism>
<accession>A5BRE6</accession>
<evidence type="ECO:0000256" key="1">
    <source>
        <dbReference type="SAM" id="MobiDB-lite"/>
    </source>
</evidence>
<dbReference type="EMBL" id="AM468333">
    <property type="protein sequence ID" value="CAN70464.1"/>
    <property type="molecule type" value="Genomic_DNA"/>
</dbReference>
<gene>
    <name evidence="2" type="ORF">VITISV_019284</name>
</gene>
<name>A5BRE6_VITVI</name>
<proteinExistence type="predicted"/>
<feature type="region of interest" description="Disordered" evidence="1">
    <location>
        <begin position="37"/>
        <end position="69"/>
    </location>
</feature>
<evidence type="ECO:0000313" key="2">
    <source>
        <dbReference type="EMBL" id="CAN70464.1"/>
    </source>
</evidence>
<protein>
    <submittedName>
        <fullName evidence="2">Uncharacterized protein</fullName>
    </submittedName>
</protein>
<sequence>MKTMFRKESPDDVGLTWMIEALRAARIRESNAFGDEERPAAPFLGRFQHASEERVTPNGKEINNHTKGNPGGRSEIIFWNVRGCSRTIERRISGTTTPLRGRFLNQPLRGLPEQLHY</sequence>